<feature type="transmembrane region" description="Helical" evidence="6">
    <location>
        <begin position="97"/>
        <end position="122"/>
    </location>
</feature>
<evidence type="ECO:0000313" key="7">
    <source>
        <dbReference type="EMBL" id="UZX29387.1"/>
    </source>
</evidence>
<dbReference type="InterPro" id="IPR030191">
    <property type="entry name" value="CodB"/>
</dbReference>
<dbReference type="Gene3D" id="1.10.4160.10">
    <property type="entry name" value="Hydantoin permease"/>
    <property type="match status" value="1"/>
</dbReference>
<dbReference type="EMBL" id="CP084389">
    <property type="protein sequence ID" value="UZX29387.1"/>
    <property type="molecule type" value="Genomic_DNA"/>
</dbReference>
<gene>
    <name evidence="7" type="ORF">LDX53_07390</name>
</gene>
<feature type="transmembrane region" description="Helical" evidence="6">
    <location>
        <begin position="390"/>
        <end position="410"/>
    </location>
</feature>
<keyword evidence="5 6" id="KW-0472">Membrane</keyword>
<evidence type="ECO:0000256" key="4">
    <source>
        <dbReference type="ARBA" id="ARBA00022989"/>
    </source>
</evidence>
<evidence type="ECO:0000256" key="5">
    <source>
        <dbReference type="ARBA" id="ARBA00023136"/>
    </source>
</evidence>
<organism evidence="7 8">
    <name type="scientific">Lactobacillus helsingborgensis</name>
    <dbReference type="NCBI Taxonomy" id="1218494"/>
    <lineage>
        <taxon>Bacteria</taxon>
        <taxon>Bacillati</taxon>
        <taxon>Bacillota</taxon>
        <taxon>Bacilli</taxon>
        <taxon>Lactobacillales</taxon>
        <taxon>Lactobacillaceae</taxon>
        <taxon>Lactobacillus</taxon>
    </lineage>
</organism>
<protein>
    <submittedName>
        <fullName evidence="7">Cytosine permease</fullName>
    </submittedName>
</protein>
<name>A0AA47B3M9_9LACO</name>
<keyword evidence="3 6" id="KW-0812">Transmembrane</keyword>
<dbReference type="InterPro" id="IPR001248">
    <property type="entry name" value="Pur-cyt_permease"/>
</dbReference>
<reference evidence="7" key="1">
    <citation type="submission" date="2021-09" db="EMBL/GenBank/DDBJ databases">
        <title>Lactobacillus species from Apis mellifera, Switzerland.</title>
        <authorList>
            <person name="Pfister J."/>
            <person name="Brown A."/>
            <person name="Neumann P."/>
            <person name="Collaud A."/>
            <person name="Retschnig G."/>
            <person name="Perreten V."/>
        </authorList>
    </citation>
    <scope>NUCLEOTIDE SEQUENCE</scope>
    <source>
        <strain evidence="7">IBH002</strain>
    </source>
</reference>
<feature type="transmembrane region" description="Helical" evidence="6">
    <location>
        <begin position="30"/>
        <end position="50"/>
    </location>
</feature>
<feature type="transmembrane region" description="Helical" evidence="6">
    <location>
        <begin position="322"/>
        <end position="341"/>
    </location>
</feature>
<accession>A0AA47B3M9</accession>
<dbReference type="PANTHER" id="PTHR30569">
    <property type="entry name" value="CYTOSINE TRANSPORTER CODB"/>
    <property type="match status" value="1"/>
</dbReference>
<evidence type="ECO:0000256" key="3">
    <source>
        <dbReference type="ARBA" id="ARBA00022692"/>
    </source>
</evidence>
<keyword evidence="8" id="KW-1185">Reference proteome</keyword>
<comment type="similarity">
    <text evidence="2">Belongs to the purine-cytosine permease (2.A.39) family.</text>
</comment>
<dbReference type="PANTHER" id="PTHR30569:SF0">
    <property type="entry name" value="CYTOSINE PERMEASE"/>
    <property type="match status" value="1"/>
</dbReference>
<dbReference type="RefSeq" id="WP_038524113.1">
    <property type="nucleotide sequence ID" value="NZ_CP084384.1"/>
</dbReference>
<feature type="transmembrane region" description="Helical" evidence="6">
    <location>
        <begin position="241"/>
        <end position="263"/>
    </location>
</feature>
<feature type="transmembrane region" description="Helical" evidence="6">
    <location>
        <begin position="347"/>
        <end position="369"/>
    </location>
</feature>
<dbReference type="AlphaFoldDB" id="A0AA47B3M9"/>
<dbReference type="Pfam" id="PF02133">
    <property type="entry name" value="Transp_cyt_pur"/>
    <property type="match status" value="1"/>
</dbReference>
<feature type="transmembrane region" description="Helical" evidence="6">
    <location>
        <begin position="416"/>
        <end position="434"/>
    </location>
</feature>
<dbReference type="CDD" id="cd11484">
    <property type="entry name" value="SLC-NCS1sbd_CobB-like"/>
    <property type="match status" value="1"/>
</dbReference>
<evidence type="ECO:0000313" key="8">
    <source>
        <dbReference type="Proteomes" id="UP001164557"/>
    </source>
</evidence>
<dbReference type="GO" id="GO:0005886">
    <property type="term" value="C:plasma membrane"/>
    <property type="evidence" value="ECO:0007669"/>
    <property type="project" value="TreeGrafter"/>
</dbReference>
<keyword evidence="4 6" id="KW-1133">Transmembrane helix</keyword>
<feature type="transmembrane region" description="Helical" evidence="6">
    <location>
        <begin position="62"/>
        <end position="85"/>
    </location>
</feature>
<feature type="transmembrane region" description="Helical" evidence="6">
    <location>
        <begin position="207"/>
        <end position="229"/>
    </location>
</feature>
<feature type="transmembrane region" description="Helical" evidence="6">
    <location>
        <begin position="142"/>
        <end position="162"/>
    </location>
</feature>
<evidence type="ECO:0000256" key="6">
    <source>
        <dbReference type="SAM" id="Phobius"/>
    </source>
</evidence>
<comment type="subcellular location">
    <subcellularLocation>
        <location evidence="1">Membrane</location>
        <topology evidence="1">Multi-pass membrane protein</topology>
    </subcellularLocation>
</comment>
<sequence>MAEKNHNSTVEDTYDDYSTQRFPKDKRDPMWKVLMVQIGGFVALSQFMLGAELGYGMTFHDAVLSTILGSVILQFISFGLGLAGQREGLPTSLLSKWAGFGTVGSAIVGLTFAISLIGWFGIQNSVFAQGVVQIMNTITHSNINYQLVATITGLLVTFSVIFGFKGLSWTTNISIPAFIIVMGFATYNMLKGNSLSHLVTMAAPGAAMGMGAGITMVTGNFIVGAIIMPDITRRTKNGRDVFWVCVIGTIVGELGVNVIGVLMAHAIGSKEIMPIIYQLTGALGIALIVLSSVKVNDMNLYSASLNVVNFFRQVFKVSLNRSVMTVITGILGTILSVIGLIDKFQGFLTVLGVVFPPIAAIMFVDYWLLKTDRKNLDESRAKGELPQTSAKLPVMTVIAWIIGILVGQFVTWGVQSLNVLISSGLVYYLGSLLVRKVDQRIVKNKGIEE</sequence>
<evidence type="ECO:0000256" key="2">
    <source>
        <dbReference type="ARBA" id="ARBA00008974"/>
    </source>
</evidence>
<evidence type="ECO:0000256" key="1">
    <source>
        <dbReference type="ARBA" id="ARBA00004141"/>
    </source>
</evidence>
<proteinExistence type="inferred from homology"/>
<dbReference type="Proteomes" id="UP001164557">
    <property type="component" value="Chromosome"/>
</dbReference>
<dbReference type="GO" id="GO:0015209">
    <property type="term" value="F:cytosine transmembrane transporter activity"/>
    <property type="evidence" value="ECO:0007669"/>
    <property type="project" value="InterPro"/>
</dbReference>
<feature type="transmembrane region" description="Helical" evidence="6">
    <location>
        <begin position="275"/>
        <end position="293"/>
    </location>
</feature>